<dbReference type="EMBL" id="AAKPPR010000019">
    <property type="protein sequence ID" value="ECU3336512.1"/>
    <property type="molecule type" value="Genomic_DNA"/>
</dbReference>
<comment type="caution">
    <text evidence="1">The sequence shown here is derived from an EMBL/GenBank/DDBJ whole genome shotgun (WGS) entry which is preliminary data.</text>
</comment>
<proteinExistence type="predicted"/>
<protein>
    <submittedName>
        <fullName evidence="1">Uncharacterized protein</fullName>
    </submittedName>
</protein>
<organism evidence="1">
    <name type="scientific">Salmonella montevideo</name>
    <dbReference type="NCBI Taxonomy" id="115981"/>
    <lineage>
        <taxon>Bacteria</taxon>
        <taxon>Pseudomonadati</taxon>
        <taxon>Pseudomonadota</taxon>
        <taxon>Gammaproteobacteria</taxon>
        <taxon>Enterobacterales</taxon>
        <taxon>Enterobacteriaceae</taxon>
        <taxon>Salmonella</taxon>
    </lineage>
</organism>
<evidence type="ECO:0000313" key="1">
    <source>
        <dbReference type="EMBL" id="ECU3336512.1"/>
    </source>
</evidence>
<name>A0A605DD16_SALMO</name>
<accession>A0A605DD16</accession>
<gene>
    <name evidence="1" type="ORF">DYO72_23645</name>
</gene>
<dbReference type="AlphaFoldDB" id="A0A605DD16"/>
<reference evidence="1" key="1">
    <citation type="submission" date="2018-08" db="EMBL/GenBank/DDBJ databases">
        <authorList>
            <consortium name="NARMS: The National Antimicrobial Resistance Monitoring System"/>
        </authorList>
    </citation>
    <scope>NUCLEOTIDE SEQUENCE</scope>
    <source>
        <strain evidence="1">CVM N17S1479</strain>
    </source>
</reference>
<sequence>MAQENFEDTGIPQAQLEAFVDAFFEQIEPRPRKGRPWTFDRFNAACDTPGAEQVQAVLYPDDEAGFTLYARQGHILRAVKHKGRAVRFRTFEKALTTLADVAHLSPEIVVDSSGWQQKTGPV</sequence>